<dbReference type="EMBL" id="PUIV01000025">
    <property type="protein sequence ID" value="PWB93213.1"/>
    <property type="molecule type" value="Genomic_DNA"/>
</dbReference>
<gene>
    <name evidence="6" type="ORF">C5689_14045</name>
</gene>
<sequence length="400" mass="44445">MPQALARNLACSADTLEAELLAFDAFGAPTRRIEEEGLLYLVNEFWTSAQRQAHSLHEISYRACFKPQLPGFFISRLTSPGEAVLDPFMGRGTTPLEAALQGRRPMGADINPLSILLTRPRLSPPPLAGIEKRLAEIPWEKGEIERDDLLVFYHPETLRRLCALRRHLLERDTDGVDDWIRMVAINRLTGHSPGFFSVYSLPPNQAVSIEAQAKINAKRKQTPPLRDVAALILRKSRALLADGAPPLHPPAVLATGEAWRAPYAGDAEVRLVVTSPPFLDVVQYASDNWLRNWFAGVDADAVRISAHRSEAEWERMVRACLAEFARIVAPGGHVAFEVGEVRGGKVLLERLVWRAAEGLPFERLFVLVNSQSFTKTSNCWGVGNNAKGTNTNRVVTLRRI</sequence>
<evidence type="ECO:0000256" key="1">
    <source>
        <dbReference type="ARBA" id="ARBA00022603"/>
    </source>
</evidence>
<dbReference type="AlphaFoldDB" id="A0A2U1SNN0"/>
<reference evidence="6 7" key="1">
    <citation type="journal article" date="2018" name="Appl. Microbiol. Biotechnol.">
        <title>Co-cultivation of the strictly anaerobic methanogen Methanosarcina barkeri with aerobic methanotrophs in an oxygen-limited membrane bioreactor.</title>
        <authorList>
            <person name="In 't Zandt M.H."/>
            <person name="van den Bosch T.J.M."/>
            <person name="Rijkers R."/>
            <person name="van Kessel M.A.H.J."/>
            <person name="Jetten M.S.M."/>
            <person name="Welte C.U."/>
        </authorList>
    </citation>
    <scope>NUCLEOTIDE SEQUENCE [LARGE SCALE GENOMIC DNA]</scope>
    <source>
        <strain evidence="6 7">DSM 17706</strain>
    </source>
</reference>
<dbReference type="EC" id="2.1.1.-" evidence="4"/>
<evidence type="ECO:0000259" key="5">
    <source>
        <dbReference type="Pfam" id="PF01555"/>
    </source>
</evidence>
<dbReference type="SUPFAM" id="SSF53335">
    <property type="entry name" value="S-adenosyl-L-methionine-dependent methyltransferases"/>
    <property type="match status" value="2"/>
</dbReference>
<feature type="domain" description="DNA methylase N-4/N-6" evidence="5">
    <location>
        <begin position="43"/>
        <end position="112"/>
    </location>
</feature>
<evidence type="ECO:0000256" key="2">
    <source>
        <dbReference type="ARBA" id="ARBA00022679"/>
    </source>
</evidence>
<keyword evidence="2" id="KW-0808">Transferase</keyword>
<comment type="caution">
    <text evidence="6">The sequence shown here is derived from an EMBL/GenBank/DDBJ whole genome shotgun (WGS) entry which is preliminary data.</text>
</comment>
<protein>
    <recommendedName>
        <fullName evidence="4">Methyltransferase</fullName>
        <ecNumber evidence="4">2.1.1.-</ecNumber>
    </recommendedName>
</protein>
<evidence type="ECO:0000313" key="6">
    <source>
        <dbReference type="EMBL" id="PWB93213.1"/>
    </source>
</evidence>
<dbReference type="Proteomes" id="UP000245137">
    <property type="component" value="Unassembled WGS sequence"/>
</dbReference>
<dbReference type="InterPro" id="IPR001091">
    <property type="entry name" value="RM_Methyltransferase"/>
</dbReference>
<evidence type="ECO:0000256" key="3">
    <source>
        <dbReference type="ARBA" id="ARBA00047942"/>
    </source>
</evidence>
<dbReference type="Pfam" id="PF01555">
    <property type="entry name" value="N6_N4_Mtase"/>
    <property type="match status" value="1"/>
</dbReference>
<organism evidence="6 7">
    <name type="scientific">Methylosinus sporium</name>
    <dbReference type="NCBI Taxonomy" id="428"/>
    <lineage>
        <taxon>Bacteria</taxon>
        <taxon>Pseudomonadati</taxon>
        <taxon>Pseudomonadota</taxon>
        <taxon>Alphaproteobacteria</taxon>
        <taxon>Hyphomicrobiales</taxon>
        <taxon>Methylocystaceae</taxon>
        <taxon>Methylosinus</taxon>
    </lineage>
</organism>
<dbReference type="PRINTS" id="PR00508">
    <property type="entry name" value="S21N4MTFRASE"/>
</dbReference>
<dbReference type="GO" id="GO:0032259">
    <property type="term" value="P:methylation"/>
    <property type="evidence" value="ECO:0007669"/>
    <property type="project" value="UniProtKB-KW"/>
</dbReference>
<keyword evidence="7" id="KW-1185">Reference proteome</keyword>
<evidence type="ECO:0000256" key="4">
    <source>
        <dbReference type="RuleBase" id="RU362026"/>
    </source>
</evidence>
<comment type="catalytic activity">
    <reaction evidence="3">
        <text>a 2'-deoxyadenosine in DNA + S-adenosyl-L-methionine = an N(6)-methyl-2'-deoxyadenosine in DNA + S-adenosyl-L-homocysteine + H(+)</text>
        <dbReference type="Rhea" id="RHEA:15197"/>
        <dbReference type="Rhea" id="RHEA-COMP:12418"/>
        <dbReference type="Rhea" id="RHEA-COMP:12419"/>
        <dbReference type="ChEBI" id="CHEBI:15378"/>
        <dbReference type="ChEBI" id="CHEBI:57856"/>
        <dbReference type="ChEBI" id="CHEBI:59789"/>
        <dbReference type="ChEBI" id="CHEBI:90615"/>
        <dbReference type="ChEBI" id="CHEBI:90616"/>
        <dbReference type="EC" id="2.1.1.72"/>
    </reaction>
</comment>
<dbReference type="GO" id="GO:0009007">
    <property type="term" value="F:site-specific DNA-methyltransferase (adenine-specific) activity"/>
    <property type="evidence" value="ECO:0007669"/>
    <property type="project" value="UniProtKB-EC"/>
</dbReference>
<accession>A0A2U1SNN0</accession>
<dbReference type="GO" id="GO:0008170">
    <property type="term" value="F:N-methyltransferase activity"/>
    <property type="evidence" value="ECO:0007669"/>
    <property type="project" value="InterPro"/>
</dbReference>
<comment type="similarity">
    <text evidence="4">Belongs to the N(4)/N(6)-methyltransferase family.</text>
</comment>
<dbReference type="InterPro" id="IPR002941">
    <property type="entry name" value="DNA_methylase_N4/N6"/>
</dbReference>
<proteinExistence type="inferred from homology"/>
<dbReference type="Gene3D" id="3.40.50.150">
    <property type="entry name" value="Vaccinia Virus protein VP39"/>
    <property type="match status" value="2"/>
</dbReference>
<evidence type="ECO:0000313" key="7">
    <source>
        <dbReference type="Proteomes" id="UP000245137"/>
    </source>
</evidence>
<dbReference type="RefSeq" id="WP_108917899.1">
    <property type="nucleotide sequence ID" value="NZ_BGJY01000007.1"/>
</dbReference>
<name>A0A2U1SNN0_METSR</name>
<dbReference type="InterPro" id="IPR029063">
    <property type="entry name" value="SAM-dependent_MTases_sf"/>
</dbReference>
<dbReference type="OrthoDB" id="8901552at2"/>
<dbReference type="GO" id="GO:0003677">
    <property type="term" value="F:DNA binding"/>
    <property type="evidence" value="ECO:0007669"/>
    <property type="project" value="InterPro"/>
</dbReference>
<keyword evidence="1 6" id="KW-0489">Methyltransferase</keyword>